<accession>A0A1A8QIB9</accession>
<gene>
    <name evidence="2" type="primary">DAND5</name>
</gene>
<dbReference type="AlphaFoldDB" id="A0A1A8QIB9"/>
<evidence type="ECO:0000256" key="1">
    <source>
        <dbReference type="SAM" id="MobiDB-lite"/>
    </source>
</evidence>
<reference evidence="2" key="1">
    <citation type="submission" date="2016-05" db="EMBL/GenBank/DDBJ databases">
        <authorList>
            <person name="Lavstsen T."/>
            <person name="Jespersen J.S."/>
        </authorList>
    </citation>
    <scope>NUCLEOTIDE SEQUENCE</scope>
    <source>
        <tissue evidence="2">Brain</tissue>
    </source>
</reference>
<feature type="non-terminal residue" evidence="2">
    <location>
        <position position="39"/>
    </location>
</feature>
<proteinExistence type="predicted"/>
<reference evidence="2" key="2">
    <citation type="submission" date="2016-06" db="EMBL/GenBank/DDBJ databases">
        <title>The genome of a short-lived fish provides insights into sex chromosome evolution and the genetic control of aging.</title>
        <authorList>
            <person name="Reichwald K."/>
            <person name="Felder M."/>
            <person name="Petzold A."/>
            <person name="Koch P."/>
            <person name="Groth M."/>
            <person name="Platzer M."/>
        </authorList>
    </citation>
    <scope>NUCLEOTIDE SEQUENCE</scope>
    <source>
        <tissue evidence="2">Brain</tissue>
    </source>
</reference>
<evidence type="ECO:0000313" key="2">
    <source>
        <dbReference type="EMBL" id="SBR93565.1"/>
    </source>
</evidence>
<feature type="compositionally biased region" description="Polar residues" evidence="1">
    <location>
        <begin position="1"/>
        <end position="10"/>
    </location>
</feature>
<name>A0A1A8QIB9_9TELE</name>
<organism evidence="2">
    <name type="scientific">Nothobranchius rachovii</name>
    <name type="common">bluefin notho</name>
    <dbReference type="NCBI Taxonomy" id="451742"/>
    <lineage>
        <taxon>Eukaryota</taxon>
        <taxon>Metazoa</taxon>
        <taxon>Chordata</taxon>
        <taxon>Craniata</taxon>
        <taxon>Vertebrata</taxon>
        <taxon>Euteleostomi</taxon>
        <taxon>Actinopterygii</taxon>
        <taxon>Neopterygii</taxon>
        <taxon>Teleostei</taxon>
        <taxon>Neoteleostei</taxon>
        <taxon>Acanthomorphata</taxon>
        <taxon>Ovalentaria</taxon>
        <taxon>Atherinomorphae</taxon>
        <taxon>Cyprinodontiformes</taxon>
        <taxon>Nothobranchiidae</taxon>
        <taxon>Nothobranchius</taxon>
    </lineage>
</organism>
<feature type="non-terminal residue" evidence="2">
    <location>
        <position position="1"/>
    </location>
</feature>
<feature type="region of interest" description="Disordered" evidence="1">
    <location>
        <begin position="1"/>
        <end position="39"/>
    </location>
</feature>
<feature type="compositionally biased region" description="Polar residues" evidence="1">
    <location>
        <begin position="24"/>
        <end position="39"/>
    </location>
</feature>
<dbReference type="EMBL" id="HAEI01005497">
    <property type="protein sequence ID" value="SBR93565.1"/>
    <property type="molecule type" value="Transcribed_RNA"/>
</dbReference>
<sequence length="39" mass="4073">RTGQQESPYTRLQAALPIVPVSGPSGQAPSSQRSCKSTT</sequence>
<protein>
    <submittedName>
        <fullName evidence="2">DAN domain family, member 5</fullName>
    </submittedName>
</protein>